<evidence type="ECO:0000313" key="1">
    <source>
        <dbReference type="EMBL" id="KIH85062.1"/>
    </source>
</evidence>
<organism evidence="1 2">
    <name type="scientific">Pseudomonas batumici</name>
    <dbReference type="NCBI Taxonomy" id="226910"/>
    <lineage>
        <taxon>Bacteria</taxon>
        <taxon>Pseudomonadati</taxon>
        <taxon>Pseudomonadota</taxon>
        <taxon>Gammaproteobacteria</taxon>
        <taxon>Pseudomonadales</taxon>
        <taxon>Pseudomonadaceae</taxon>
        <taxon>Pseudomonas</taxon>
    </lineage>
</organism>
<dbReference type="PATRIC" id="fig|226910.6.peg.1382"/>
<dbReference type="Proteomes" id="UP000031535">
    <property type="component" value="Unassembled WGS sequence"/>
</dbReference>
<evidence type="ECO:0000313" key="2">
    <source>
        <dbReference type="Proteomes" id="UP000031535"/>
    </source>
</evidence>
<dbReference type="AlphaFoldDB" id="A0A0C2IJJ7"/>
<comment type="caution">
    <text evidence="1">The sequence shown here is derived from an EMBL/GenBank/DDBJ whole genome shotgun (WGS) entry which is preliminary data.</text>
</comment>
<protein>
    <submittedName>
        <fullName evidence="1">Uncharacterized protein</fullName>
    </submittedName>
</protein>
<accession>A0A0C2IJJ7</accession>
<dbReference type="EMBL" id="JXDG01000012">
    <property type="protein sequence ID" value="KIH85062.1"/>
    <property type="molecule type" value="Genomic_DNA"/>
</dbReference>
<keyword evidence="2" id="KW-1185">Reference proteome</keyword>
<name>A0A0C2IJJ7_9PSED</name>
<proteinExistence type="predicted"/>
<reference evidence="1 2" key="1">
    <citation type="submission" date="2015-01" db="EMBL/GenBank/DDBJ databases">
        <title>Complete genome of Pseudomonas batumici UCM B-321 producer of the batumin antibiotic with strong antistaphilococcal and potential anticancer activity.</title>
        <authorList>
            <person name="Klochko V.V."/>
            <person name="Zelena L.B."/>
            <person name="Elena K.A."/>
            <person name="Reva O.N."/>
        </authorList>
    </citation>
    <scope>NUCLEOTIDE SEQUENCE [LARGE SCALE GENOMIC DNA]</scope>
    <source>
        <strain evidence="1 2">UCM B-321</strain>
    </source>
</reference>
<gene>
    <name evidence="1" type="ORF">UCMB321_1390</name>
</gene>
<sequence>MGHVRPLTLPDSEKTHSDVGFFTPVKKLNPLNDAASMRSCIDSA</sequence>